<organism evidence="5 6">
    <name type="scientific">Cohnella phaseoli</name>
    <dbReference type="NCBI Taxonomy" id="456490"/>
    <lineage>
        <taxon>Bacteria</taxon>
        <taxon>Bacillati</taxon>
        <taxon>Bacillota</taxon>
        <taxon>Bacilli</taxon>
        <taxon>Bacillales</taxon>
        <taxon>Paenibacillaceae</taxon>
        <taxon>Cohnella</taxon>
    </lineage>
</organism>
<dbReference type="EMBL" id="QRDZ01000036">
    <property type="protein sequence ID" value="RED57499.1"/>
    <property type="molecule type" value="Genomic_DNA"/>
</dbReference>
<accession>A0A3D9I7I2</accession>
<dbReference type="PRINTS" id="PR00032">
    <property type="entry name" value="HTHARAC"/>
</dbReference>
<dbReference type="InterPro" id="IPR014710">
    <property type="entry name" value="RmlC-like_jellyroll"/>
</dbReference>
<evidence type="ECO:0000313" key="6">
    <source>
        <dbReference type="Proteomes" id="UP000256977"/>
    </source>
</evidence>
<dbReference type="InterPro" id="IPR003313">
    <property type="entry name" value="AraC-bd"/>
</dbReference>
<evidence type="ECO:0000259" key="4">
    <source>
        <dbReference type="PROSITE" id="PS01124"/>
    </source>
</evidence>
<dbReference type="Proteomes" id="UP000256977">
    <property type="component" value="Unassembled WGS sequence"/>
</dbReference>
<gene>
    <name evidence="5" type="ORF">DFP98_13653</name>
</gene>
<keyword evidence="2 5" id="KW-0238">DNA-binding</keyword>
<comment type="caution">
    <text evidence="5">The sequence shown here is derived from an EMBL/GenBank/DDBJ whole genome shotgun (WGS) entry which is preliminary data.</text>
</comment>
<dbReference type="SMART" id="SM00342">
    <property type="entry name" value="HTH_ARAC"/>
    <property type="match status" value="1"/>
</dbReference>
<dbReference type="InterPro" id="IPR037923">
    <property type="entry name" value="HTH-like"/>
</dbReference>
<dbReference type="PANTHER" id="PTHR43280:SF28">
    <property type="entry name" value="HTH-TYPE TRANSCRIPTIONAL ACTIVATOR RHAS"/>
    <property type="match status" value="1"/>
</dbReference>
<name>A0A3D9I7I2_9BACL</name>
<dbReference type="AlphaFoldDB" id="A0A3D9I7I2"/>
<dbReference type="GO" id="GO:0003700">
    <property type="term" value="F:DNA-binding transcription factor activity"/>
    <property type="evidence" value="ECO:0007669"/>
    <property type="project" value="InterPro"/>
</dbReference>
<dbReference type="GO" id="GO:0043565">
    <property type="term" value="F:sequence-specific DNA binding"/>
    <property type="evidence" value="ECO:0007669"/>
    <property type="project" value="InterPro"/>
</dbReference>
<evidence type="ECO:0000256" key="1">
    <source>
        <dbReference type="ARBA" id="ARBA00023015"/>
    </source>
</evidence>
<dbReference type="InterPro" id="IPR018060">
    <property type="entry name" value="HTH_AraC"/>
</dbReference>
<keyword evidence="1" id="KW-0805">Transcription regulation</keyword>
<dbReference type="InterPro" id="IPR018062">
    <property type="entry name" value="HTH_AraC-typ_CS"/>
</dbReference>
<dbReference type="SUPFAM" id="SSF51215">
    <property type="entry name" value="Regulatory protein AraC"/>
    <property type="match status" value="1"/>
</dbReference>
<dbReference type="InterPro" id="IPR009057">
    <property type="entry name" value="Homeodomain-like_sf"/>
</dbReference>
<dbReference type="OrthoDB" id="9813413at2"/>
<dbReference type="Pfam" id="PF12833">
    <property type="entry name" value="HTH_18"/>
    <property type="match status" value="1"/>
</dbReference>
<evidence type="ECO:0000313" key="5">
    <source>
        <dbReference type="EMBL" id="RED57499.1"/>
    </source>
</evidence>
<keyword evidence="6" id="KW-1185">Reference proteome</keyword>
<dbReference type="Gene3D" id="2.60.120.10">
    <property type="entry name" value="Jelly Rolls"/>
    <property type="match status" value="1"/>
</dbReference>
<dbReference type="Gene3D" id="1.10.10.60">
    <property type="entry name" value="Homeodomain-like"/>
    <property type="match status" value="2"/>
</dbReference>
<dbReference type="InterPro" id="IPR020449">
    <property type="entry name" value="Tscrpt_reg_AraC-type_HTH"/>
</dbReference>
<reference evidence="5 6" key="1">
    <citation type="submission" date="2018-07" db="EMBL/GenBank/DDBJ databases">
        <title>Genomic Encyclopedia of Type Strains, Phase III (KMG-III): the genomes of soil and plant-associated and newly described type strains.</title>
        <authorList>
            <person name="Whitman W."/>
        </authorList>
    </citation>
    <scope>NUCLEOTIDE SEQUENCE [LARGE SCALE GENOMIC DNA]</scope>
    <source>
        <strain evidence="5 6">CECT 7287</strain>
    </source>
</reference>
<sequence length="312" mass="36075">MPPFVQLAQFREIRPYVRFAHYTDFPLKVPSRYIRDHEFILVDKGRGVLYTESGPYVYKEGSLLMIPPGVLHSFRDDLDASSGYAHWAIHFDWEPRSEEELLQIVGEEAGPIRPDEAPGEASSLSSVWLPNLVRIDGVGEEIRRLIESVVEAFREERPFRKLELQSAMLRLLLVLATGLQEGELTYESLGDRKTKTESKGRAEITDYILKIHDAVRDNTDAGEIHNRWREEVFFSAPHFHRLFKEQTGLPPLEYATKLRMEKGARLLLGTELSVKEIAFVCGYEDSKYFSRLFRQREGMSPKQYREHFLAGK</sequence>
<evidence type="ECO:0000256" key="3">
    <source>
        <dbReference type="ARBA" id="ARBA00023163"/>
    </source>
</evidence>
<dbReference type="PROSITE" id="PS01124">
    <property type="entry name" value="HTH_ARAC_FAMILY_2"/>
    <property type="match status" value="1"/>
</dbReference>
<dbReference type="PROSITE" id="PS00041">
    <property type="entry name" value="HTH_ARAC_FAMILY_1"/>
    <property type="match status" value="1"/>
</dbReference>
<keyword evidence="3" id="KW-0804">Transcription</keyword>
<dbReference type="PANTHER" id="PTHR43280">
    <property type="entry name" value="ARAC-FAMILY TRANSCRIPTIONAL REGULATOR"/>
    <property type="match status" value="1"/>
</dbReference>
<dbReference type="SUPFAM" id="SSF46689">
    <property type="entry name" value="Homeodomain-like"/>
    <property type="match status" value="1"/>
</dbReference>
<feature type="domain" description="HTH araC/xylS-type" evidence="4">
    <location>
        <begin position="230"/>
        <end position="307"/>
    </location>
</feature>
<proteinExistence type="predicted"/>
<dbReference type="Pfam" id="PF02311">
    <property type="entry name" value="AraC_binding"/>
    <property type="match status" value="1"/>
</dbReference>
<dbReference type="RefSeq" id="WP_116064702.1">
    <property type="nucleotide sequence ID" value="NZ_QRDZ01000036.1"/>
</dbReference>
<evidence type="ECO:0000256" key="2">
    <source>
        <dbReference type="ARBA" id="ARBA00023125"/>
    </source>
</evidence>
<protein>
    <submittedName>
        <fullName evidence="5">AraC-like DNA-binding protein</fullName>
    </submittedName>
</protein>